<evidence type="ECO:0000313" key="2">
    <source>
        <dbReference type="Proteomes" id="UP000293162"/>
    </source>
</evidence>
<dbReference type="GO" id="GO:0015562">
    <property type="term" value="F:efflux transmembrane transporter activity"/>
    <property type="evidence" value="ECO:0007669"/>
    <property type="project" value="InterPro"/>
</dbReference>
<proteinExistence type="predicted"/>
<name>A0A4Q5M122_9BACT</name>
<dbReference type="EMBL" id="SEWF01000014">
    <property type="protein sequence ID" value="RYU95543.1"/>
    <property type="molecule type" value="Genomic_DNA"/>
</dbReference>
<dbReference type="OrthoDB" id="1522622at2"/>
<dbReference type="InterPro" id="IPR010131">
    <property type="entry name" value="MdtP/NodT-like"/>
</dbReference>
<keyword evidence="2" id="KW-1185">Reference proteome</keyword>
<sequence length="403" mass="46819">MKTYQLEYHRLIAILFLFLSKGVWAQTLTLQQSIELASKNNYLLKISSLETESEQLLIKTTKELAKTNLDIQLGRTQAAYTNDYTLGLVQQFSHPKLYQAQADLQKSRVVASQRNEVLQKNELTGNIKQVYYQLFYYQQLREILSQQDSIYRSTLQIALARHKTGETNSLEKISAEIRLQEINNRLSVLAKDEESAYQHFKLLLNNSQDFKLDFNIPLRRDTSAITNTLSLTNNPLLSVFEQQTIISQQQIHVEKQKLKPDFRLGIINQSIEHNFNQMVLSAGIGLPIFTQAQKARVEVAKVNERIADSNRKQIELRLNTQLNMLKMAYQKHRNSLRYYENFALPQADLMMKNAIKSYQSGEIEYVELIQINQQVWQLKDSYFSTVLDFNQTIIQIETLLGIE</sequence>
<dbReference type="SUPFAM" id="SSF56954">
    <property type="entry name" value="Outer membrane efflux proteins (OEP)"/>
    <property type="match status" value="1"/>
</dbReference>
<organism evidence="1 2">
    <name type="scientific">Emticicia agri</name>
    <dbReference type="NCBI Taxonomy" id="2492393"/>
    <lineage>
        <taxon>Bacteria</taxon>
        <taxon>Pseudomonadati</taxon>
        <taxon>Bacteroidota</taxon>
        <taxon>Cytophagia</taxon>
        <taxon>Cytophagales</taxon>
        <taxon>Leadbetterellaceae</taxon>
        <taxon>Emticicia</taxon>
    </lineage>
</organism>
<gene>
    <name evidence="1" type="ORF">EWM59_11660</name>
</gene>
<dbReference type="AlphaFoldDB" id="A0A4Q5M122"/>
<dbReference type="PANTHER" id="PTHR30203">
    <property type="entry name" value="OUTER MEMBRANE CATION EFFLUX PROTEIN"/>
    <property type="match status" value="1"/>
</dbReference>
<evidence type="ECO:0000313" key="1">
    <source>
        <dbReference type="EMBL" id="RYU95543.1"/>
    </source>
</evidence>
<dbReference type="Proteomes" id="UP000293162">
    <property type="component" value="Unassembled WGS sequence"/>
</dbReference>
<reference evidence="1 2" key="1">
    <citation type="submission" date="2019-02" db="EMBL/GenBank/DDBJ databases">
        <title>Bacterial novel species Emticicia sp. 17J42-9 isolated from soil.</title>
        <authorList>
            <person name="Jung H.-Y."/>
        </authorList>
    </citation>
    <scope>NUCLEOTIDE SEQUENCE [LARGE SCALE GENOMIC DNA]</scope>
    <source>
        <strain evidence="1 2">17J42-9</strain>
    </source>
</reference>
<dbReference type="Gene3D" id="1.20.1600.10">
    <property type="entry name" value="Outer membrane efflux proteins (OEP)"/>
    <property type="match status" value="1"/>
</dbReference>
<accession>A0A4Q5M122</accession>
<dbReference type="PANTHER" id="PTHR30203:SF24">
    <property type="entry name" value="BLR4935 PROTEIN"/>
    <property type="match status" value="1"/>
</dbReference>
<protein>
    <submittedName>
        <fullName evidence="1">TolC family protein</fullName>
    </submittedName>
</protein>
<comment type="caution">
    <text evidence="1">The sequence shown here is derived from an EMBL/GenBank/DDBJ whole genome shotgun (WGS) entry which is preliminary data.</text>
</comment>
<dbReference type="RefSeq" id="WP_130021148.1">
    <property type="nucleotide sequence ID" value="NZ_SEWF01000014.1"/>
</dbReference>